<sequence length="166" mass="18890">MSFGVHFWPIFDVLRLSCFKDFLNGRLAFCTKIGAQAGPNPDAQAKILTSLKDLSNKLGLKNIFICTDGNKELSPAEVSIIDQWICAHSKYFIGTHHSTFSFRIHEDREILGHSPETTFNRFCGEKEKEGENVNNLPTGEFYLIKFINFFNLNKLLIIKIFLSGKL</sequence>
<proteinExistence type="inferred from homology"/>
<evidence type="ECO:0000256" key="1">
    <source>
        <dbReference type="ARBA" id="ARBA00004240"/>
    </source>
</evidence>
<comment type="catalytic activity">
    <reaction evidence="11">
        <text>L-threonyl-[protein] + GDP-beta-L-fucose = 3-O-(alpha-L-fucosyl)-L-threonyl-[protein] + GDP + H(+)</text>
        <dbReference type="Rhea" id="RHEA:70491"/>
        <dbReference type="Rhea" id="RHEA-COMP:11060"/>
        <dbReference type="Rhea" id="RHEA-COMP:17915"/>
        <dbReference type="ChEBI" id="CHEBI:15378"/>
        <dbReference type="ChEBI" id="CHEBI:30013"/>
        <dbReference type="ChEBI" id="CHEBI:57273"/>
        <dbReference type="ChEBI" id="CHEBI:58189"/>
        <dbReference type="ChEBI" id="CHEBI:189631"/>
        <dbReference type="EC" id="2.4.1.221"/>
    </reaction>
    <physiologicalReaction direction="left-to-right" evidence="11">
        <dbReference type="Rhea" id="RHEA:70492"/>
    </physiologicalReaction>
</comment>
<dbReference type="GO" id="GO:0006004">
    <property type="term" value="P:fucose metabolic process"/>
    <property type="evidence" value="ECO:0007669"/>
    <property type="project" value="UniProtKB-KW"/>
</dbReference>
<dbReference type="OrthoDB" id="422368at2759"/>
<dbReference type="InterPro" id="IPR045130">
    <property type="entry name" value="OFUT2-like"/>
</dbReference>
<dbReference type="InterPro" id="IPR019378">
    <property type="entry name" value="GDP-Fuc_O-FucTrfase"/>
</dbReference>
<accession>A0A6V7X3K2</accession>
<dbReference type="Proteomes" id="UP000580250">
    <property type="component" value="Unassembled WGS sequence"/>
</dbReference>
<dbReference type="GO" id="GO:0005783">
    <property type="term" value="C:endoplasmic reticulum"/>
    <property type="evidence" value="ECO:0007669"/>
    <property type="project" value="UniProtKB-SubCell"/>
</dbReference>
<comment type="similarity">
    <text evidence="8">Belongs to the glycosyltransferase 68 family.</text>
</comment>
<dbReference type="Gene3D" id="3.40.50.11350">
    <property type="match status" value="1"/>
</dbReference>
<evidence type="ECO:0000256" key="5">
    <source>
        <dbReference type="ARBA" id="ARBA00022824"/>
    </source>
</evidence>
<keyword evidence="6" id="KW-0294">Fucose metabolism</keyword>
<evidence type="ECO:0000256" key="3">
    <source>
        <dbReference type="ARBA" id="ARBA00012196"/>
    </source>
</evidence>
<keyword evidence="4" id="KW-0808">Transferase</keyword>
<dbReference type="Pfam" id="PF10250">
    <property type="entry name" value="O-FucT"/>
    <property type="match status" value="1"/>
</dbReference>
<evidence type="ECO:0000256" key="4">
    <source>
        <dbReference type="ARBA" id="ARBA00022679"/>
    </source>
</evidence>
<comment type="caution">
    <text evidence="13">The sequence shown here is derived from an EMBL/GenBank/DDBJ whole genome shotgun (WGS) entry which is preliminary data.</text>
</comment>
<evidence type="ECO:0000313" key="13">
    <source>
        <dbReference type="EMBL" id="CAD2193931.1"/>
    </source>
</evidence>
<evidence type="ECO:0000313" key="14">
    <source>
        <dbReference type="Proteomes" id="UP000580250"/>
    </source>
</evidence>
<comment type="pathway">
    <text evidence="2">Protein modification; protein glycosylation.</text>
</comment>
<evidence type="ECO:0000256" key="7">
    <source>
        <dbReference type="ARBA" id="ARBA00023277"/>
    </source>
</evidence>
<comment type="catalytic activity">
    <reaction evidence="12">
        <text>L-seryl-[protein] + GDP-beta-L-fucose = 3-O-(alpha-L-fucosyl)-L-seryl-[protein] + GDP + H(+)</text>
        <dbReference type="Rhea" id="RHEA:63644"/>
        <dbReference type="Rhea" id="RHEA-COMP:9863"/>
        <dbReference type="Rhea" id="RHEA-COMP:17914"/>
        <dbReference type="ChEBI" id="CHEBI:15378"/>
        <dbReference type="ChEBI" id="CHEBI:29999"/>
        <dbReference type="ChEBI" id="CHEBI:57273"/>
        <dbReference type="ChEBI" id="CHEBI:58189"/>
        <dbReference type="ChEBI" id="CHEBI:189632"/>
        <dbReference type="EC" id="2.4.1.221"/>
    </reaction>
    <physiologicalReaction direction="left-to-right" evidence="12">
        <dbReference type="Rhea" id="RHEA:63645"/>
    </physiologicalReaction>
</comment>
<evidence type="ECO:0000256" key="9">
    <source>
        <dbReference type="ARBA" id="ARBA00026232"/>
    </source>
</evidence>
<evidence type="ECO:0000256" key="6">
    <source>
        <dbReference type="ARBA" id="ARBA00023253"/>
    </source>
</evidence>
<dbReference type="PANTHER" id="PTHR13398">
    <property type="entry name" value="GDP-FUCOSE PROTEIN O-FUCOSYLTRANSFERASE 2"/>
    <property type="match status" value="1"/>
</dbReference>
<gene>
    <name evidence="13" type="ORF">MENT_LOCUS46911</name>
</gene>
<evidence type="ECO:0000256" key="12">
    <source>
        <dbReference type="ARBA" id="ARBA00048647"/>
    </source>
</evidence>
<organism evidence="13 14">
    <name type="scientific">Meloidogyne enterolobii</name>
    <name type="common">Root-knot nematode worm</name>
    <name type="synonym">Meloidogyne mayaguensis</name>
    <dbReference type="NCBI Taxonomy" id="390850"/>
    <lineage>
        <taxon>Eukaryota</taxon>
        <taxon>Metazoa</taxon>
        <taxon>Ecdysozoa</taxon>
        <taxon>Nematoda</taxon>
        <taxon>Chromadorea</taxon>
        <taxon>Rhabditida</taxon>
        <taxon>Tylenchina</taxon>
        <taxon>Tylenchomorpha</taxon>
        <taxon>Tylenchoidea</taxon>
        <taxon>Meloidogynidae</taxon>
        <taxon>Meloidogyninae</taxon>
        <taxon>Meloidogyne</taxon>
    </lineage>
</organism>
<evidence type="ECO:0000256" key="8">
    <source>
        <dbReference type="ARBA" id="ARBA00025803"/>
    </source>
</evidence>
<name>A0A6V7X3K2_MELEN</name>
<evidence type="ECO:0000256" key="11">
    <source>
        <dbReference type="ARBA" id="ARBA00047273"/>
    </source>
</evidence>
<comment type="subcellular location">
    <subcellularLocation>
        <location evidence="1">Endoplasmic reticulum</location>
    </subcellularLocation>
</comment>
<dbReference type="AlphaFoldDB" id="A0A6V7X3K2"/>
<dbReference type="EMBL" id="CAJEWN010001069">
    <property type="protein sequence ID" value="CAD2193931.1"/>
    <property type="molecule type" value="Genomic_DNA"/>
</dbReference>
<protein>
    <recommendedName>
        <fullName evidence="9">GDP-fucose protein O-fucosyltransferase 2</fullName>
        <ecNumber evidence="3">2.4.1.221</ecNumber>
    </recommendedName>
    <alternativeName>
        <fullName evidence="10">Peptide-O-fucosyltransferase 2</fullName>
    </alternativeName>
</protein>
<dbReference type="EC" id="2.4.1.221" evidence="3"/>
<dbReference type="PANTHER" id="PTHR13398:SF0">
    <property type="entry name" value="GDP-FUCOSE PROTEIN O-FUCOSYLTRANSFERASE 2"/>
    <property type="match status" value="1"/>
</dbReference>
<keyword evidence="7" id="KW-0119">Carbohydrate metabolism</keyword>
<evidence type="ECO:0000256" key="2">
    <source>
        <dbReference type="ARBA" id="ARBA00004922"/>
    </source>
</evidence>
<dbReference type="GO" id="GO:0046922">
    <property type="term" value="F:peptide-O-fucosyltransferase activity"/>
    <property type="evidence" value="ECO:0007669"/>
    <property type="project" value="UniProtKB-EC"/>
</dbReference>
<keyword evidence="5" id="KW-0256">Endoplasmic reticulum</keyword>
<reference evidence="13 14" key="1">
    <citation type="submission" date="2020-08" db="EMBL/GenBank/DDBJ databases">
        <authorList>
            <person name="Koutsovoulos G."/>
            <person name="Danchin GJ E."/>
        </authorList>
    </citation>
    <scope>NUCLEOTIDE SEQUENCE [LARGE SCALE GENOMIC DNA]</scope>
</reference>
<evidence type="ECO:0000256" key="10">
    <source>
        <dbReference type="ARBA" id="ARBA00033083"/>
    </source>
</evidence>